<dbReference type="GeneID" id="45656933"/>
<accession>A0A1G5QEH2</accession>
<name>A0A1G5QEH2_PHOLU</name>
<sequence>MIYVKSLSENVVKVAISKWSSDEGNDEYIEINKGEVVQWDRSDRRGFLMSVARKDSVTLLYSIRLNGYVIIYDNVVYNNGSQINSLYSIPSV</sequence>
<evidence type="ECO:0000313" key="1">
    <source>
        <dbReference type="EMBL" id="SCZ60263.1"/>
    </source>
</evidence>
<dbReference type="RefSeq" id="WP_049584029.1">
    <property type="nucleotide sequence ID" value="NZ_CAWQXX010000046.1"/>
</dbReference>
<gene>
    <name evidence="1" type="ORF">SAMN02982990_01569</name>
</gene>
<keyword evidence="2" id="KW-1185">Reference proteome</keyword>
<organism evidence="1 2">
    <name type="scientific">Photorhabdus luminescens</name>
    <name type="common">Xenorhabdus luminescens</name>
    <dbReference type="NCBI Taxonomy" id="29488"/>
    <lineage>
        <taxon>Bacteria</taxon>
        <taxon>Pseudomonadati</taxon>
        <taxon>Pseudomonadota</taxon>
        <taxon>Gammaproteobacteria</taxon>
        <taxon>Enterobacterales</taxon>
        <taxon>Morganellaceae</taxon>
        <taxon>Photorhabdus</taxon>
    </lineage>
</organism>
<dbReference type="AlphaFoldDB" id="A0A1G5QEH2"/>
<dbReference type="OrthoDB" id="6459779at2"/>
<proteinExistence type="predicted"/>
<evidence type="ECO:0000313" key="2">
    <source>
        <dbReference type="Proteomes" id="UP000183223"/>
    </source>
</evidence>
<reference evidence="2" key="1">
    <citation type="submission" date="2016-10" db="EMBL/GenBank/DDBJ databases">
        <authorList>
            <person name="Varghese N."/>
            <person name="Submissions S."/>
        </authorList>
    </citation>
    <scope>NUCLEOTIDE SEQUENCE [LARGE SCALE GENOMIC DNA]</scope>
    <source>
        <strain evidence="2">ATCC 29999</strain>
    </source>
</reference>
<protein>
    <submittedName>
        <fullName evidence="1">Uncharacterized protein</fullName>
    </submittedName>
</protein>
<dbReference type="Proteomes" id="UP000183223">
    <property type="component" value="Unassembled WGS sequence"/>
</dbReference>
<dbReference type="EMBL" id="FMWJ01000005">
    <property type="protein sequence ID" value="SCZ60263.1"/>
    <property type="molecule type" value="Genomic_DNA"/>
</dbReference>